<feature type="domain" description="BPTI/Kunitz inhibitor" evidence="10">
    <location>
        <begin position="160"/>
        <end position="209"/>
    </location>
</feature>
<evidence type="ECO:0000256" key="7">
    <source>
        <dbReference type="ARBA" id="ARBA00034146"/>
    </source>
</evidence>
<evidence type="ECO:0000259" key="10">
    <source>
        <dbReference type="PROSITE" id="PS50279"/>
    </source>
</evidence>
<name>A0A8S1FA52_9PELO</name>
<protein>
    <recommendedName>
        <fullName evidence="10">BPTI/Kunitz inhibitor domain-containing protein</fullName>
    </recommendedName>
</protein>
<sequence length="218" mass="23609">MRFLIIFSLFFATSLAQDNSWLCESLICDPPKKCVLIDQVAQCQVDESATPAPFGTINGGQSLFPSPGDNTPPPFTFPSPAPPAPQNTPPPFTFPTPATTPPTLIPNPTTTPPSPFAPFLNFLNGGMASGGPAPTLLPPFTLPTLPTTPQPPTTPRIDICLLPPVTGSCSRARIMWYYDNESRRCERFSWSGCGNENRFTSKLQCEQTCSQTSLFRGN</sequence>
<keyword evidence="6" id="KW-1199">Hemostasis impairing toxin</keyword>
<keyword evidence="5" id="KW-1015">Disulfide bond</keyword>
<dbReference type="Pfam" id="PF00014">
    <property type="entry name" value="Kunitz_BPTI"/>
    <property type="match status" value="1"/>
</dbReference>
<dbReference type="InterPro" id="IPR050098">
    <property type="entry name" value="TFPI/VKTCI-like"/>
</dbReference>
<comment type="subcellular location">
    <subcellularLocation>
        <location evidence="1">Secreted</location>
    </subcellularLocation>
</comment>
<feature type="signal peptide" evidence="9">
    <location>
        <begin position="1"/>
        <end position="16"/>
    </location>
</feature>
<evidence type="ECO:0000256" key="2">
    <source>
        <dbReference type="ARBA" id="ARBA00022525"/>
    </source>
</evidence>
<dbReference type="PANTHER" id="PTHR10083">
    <property type="entry name" value="KUNITZ-TYPE PROTEASE INHIBITOR-RELATED"/>
    <property type="match status" value="1"/>
</dbReference>
<proteinExistence type="predicted"/>
<evidence type="ECO:0000256" key="4">
    <source>
        <dbReference type="ARBA" id="ARBA00022900"/>
    </source>
</evidence>
<reference evidence="11 12" key="1">
    <citation type="submission" date="2020-04" db="EMBL/GenBank/DDBJ databases">
        <authorList>
            <person name="Laetsch R D."/>
            <person name="Stevens L."/>
            <person name="Kumar S."/>
            <person name="Blaxter L. M."/>
        </authorList>
    </citation>
    <scope>NUCLEOTIDE SEQUENCE [LARGE SCALE GENOMIC DNA]</scope>
</reference>
<keyword evidence="9" id="KW-0732">Signal</keyword>
<evidence type="ECO:0000256" key="1">
    <source>
        <dbReference type="ARBA" id="ARBA00004613"/>
    </source>
</evidence>
<dbReference type="GO" id="GO:0004867">
    <property type="term" value="F:serine-type endopeptidase inhibitor activity"/>
    <property type="evidence" value="ECO:0007669"/>
    <property type="project" value="UniProtKB-KW"/>
</dbReference>
<accession>A0A8S1FA52</accession>
<dbReference type="GO" id="GO:0005615">
    <property type="term" value="C:extracellular space"/>
    <property type="evidence" value="ECO:0007669"/>
    <property type="project" value="TreeGrafter"/>
</dbReference>
<dbReference type="EMBL" id="CADEPM010000009">
    <property type="protein sequence ID" value="CAB3409833.1"/>
    <property type="molecule type" value="Genomic_DNA"/>
</dbReference>
<keyword evidence="3" id="KW-0646">Protease inhibitor</keyword>
<evidence type="ECO:0000313" key="11">
    <source>
        <dbReference type="EMBL" id="CAB3409833.1"/>
    </source>
</evidence>
<dbReference type="CDD" id="cd00109">
    <property type="entry name" value="Kunitz-type"/>
    <property type="match status" value="1"/>
</dbReference>
<keyword evidence="6" id="KW-0800">Toxin</keyword>
<comment type="caution">
    <text evidence="11">The sequence shown here is derived from an EMBL/GenBank/DDBJ whole genome shotgun (WGS) entry which is preliminary data.</text>
</comment>
<keyword evidence="7" id="KW-1203">Blood coagulation cascade inhibiting toxin</keyword>
<dbReference type="SMART" id="SM00131">
    <property type="entry name" value="KU"/>
    <property type="match status" value="1"/>
</dbReference>
<gene>
    <name evidence="11" type="ORF">CBOVIS_LOCUS11434</name>
</gene>
<feature type="chain" id="PRO_5035896147" description="BPTI/Kunitz inhibitor domain-containing protein" evidence="9">
    <location>
        <begin position="17"/>
        <end position="218"/>
    </location>
</feature>
<dbReference type="PANTHER" id="PTHR10083:SF376">
    <property type="entry name" value="SERINE PEPTIDASE INHIBITOR, KUNITZ TYPE, 3"/>
    <property type="match status" value="1"/>
</dbReference>
<dbReference type="InterPro" id="IPR036880">
    <property type="entry name" value="Kunitz_BPTI_sf"/>
</dbReference>
<evidence type="ECO:0000256" key="9">
    <source>
        <dbReference type="SAM" id="SignalP"/>
    </source>
</evidence>
<dbReference type="Proteomes" id="UP000494206">
    <property type="component" value="Unassembled WGS sequence"/>
</dbReference>
<keyword evidence="4" id="KW-0722">Serine protease inhibitor</keyword>
<feature type="region of interest" description="Disordered" evidence="8">
    <location>
        <begin position="59"/>
        <end position="91"/>
    </location>
</feature>
<dbReference type="OrthoDB" id="26399at2759"/>
<evidence type="ECO:0000256" key="6">
    <source>
        <dbReference type="ARBA" id="ARBA00023240"/>
    </source>
</evidence>
<dbReference type="AlphaFoldDB" id="A0A8S1FA52"/>
<evidence type="ECO:0000256" key="5">
    <source>
        <dbReference type="ARBA" id="ARBA00023157"/>
    </source>
</evidence>
<feature type="compositionally biased region" description="Pro residues" evidence="8">
    <location>
        <begin position="70"/>
        <end position="91"/>
    </location>
</feature>
<dbReference type="SUPFAM" id="SSF57362">
    <property type="entry name" value="BPTI-like"/>
    <property type="match status" value="1"/>
</dbReference>
<evidence type="ECO:0000256" key="8">
    <source>
        <dbReference type="SAM" id="MobiDB-lite"/>
    </source>
</evidence>
<dbReference type="Gene3D" id="4.10.410.10">
    <property type="entry name" value="Pancreatic trypsin inhibitor Kunitz domain"/>
    <property type="match status" value="1"/>
</dbReference>
<dbReference type="FunFam" id="4.10.410.10:FF:000020">
    <property type="entry name" value="Collagen, type VI, alpha 3"/>
    <property type="match status" value="1"/>
</dbReference>
<keyword evidence="12" id="KW-1185">Reference proteome</keyword>
<keyword evidence="2" id="KW-0964">Secreted</keyword>
<organism evidence="11 12">
    <name type="scientific">Caenorhabditis bovis</name>
    <dbReference type="NCBI Taxonomy" id="2654633"/>
    <lineage>
        <taxon>Eukaryota</taxon>
        <taxon>Metazoa</taxon>
        <taxon>Ecdysozoa</taxon>
        <taxon>Nematoda</taxon>
        <taxon>Chromadorea</taxon>
        <taxon>Rhabditida</taxon>
        <taxon>Rhabditina</taxon>
        <taxon>Rhabditomorpha</taxon>
        <taxon>Rhabditoidea</taxon>
        <taxon>Rhabditidae</taxon>
        <taxon>Peloderinae</taxon>
        <taxon>Caenorhabditis</taxon>
    </lineage>
</organism>
<evidence type="ECO:0000313" key="12">
    <source>
        <dbReference type="Proteomes" id="UP000494206"/>
    </source>
</evidence>
<dbReference type="InterPro" id="IPR002223">
    <property type="entry name" value="Kunitz_BPTI"/>
</dbReference>
<dbReference type="PROSITE" id="PS50279">
    <property type="entry name" value="BPTI_KUNITZ_2"/>
    <property type="match status" value="1"/>
</dbReference>
<evidence type="ECO:0000256" key="3">
    <source>
        <dbReference type="ARBA" id="ARBA00022690"/>
    </source>
</evidence>